<sequence>MNTHLRHGFKLVTLSLAIAALAACGGGDDDPLPNDPSDDVVSKYIGSWRSACFDDDGASAHLRADFTKASATSFTGEVVAYAYIGTSCSGPAVRVEKVFTNMRMAHDGTKMVGAVTADKFAGTADQGSEKVLLHVSGDTLQIGDPDAAKDSEGYPNAFYDKTLSRL</sequence>
<feature type="chain" id="PRO_5046078592" description="Lipocalin-like domain-containing protein" evidence="1">
    <location>
        <begin position="23"/>
        <end position="166"/>
    </location>
</feature>
<dbReference type="RefSeq" id="WP_310315955.1">
    <property type="nucleotide sequence ID" value="NZ_JAVDWU010000004.1"/>
</dbReference>
<gene>
    <name evidence="2" type="ORF">J2W49_002417</name>
</gene>
<dbReference type="PROSITE" id="PS51257">
    <property type="entry name" value="PROKAR_LIPOPROTEIN"/>
    <property type="match status" value="1"/>
</dbReference>
<proteinExistence type="predicted"/>
<organism evidence="2 3">
    <name type="scientific">Hydrogenophaga palleronii</name>
    <dbReference type="NCBI Taxonomy" id="65655"/>
    <lineage>
        <taxon>Bacteria</taxon>
        <taxon>Pseudomonadati</taxon>
        <taxon>Pseudomonadota</taxon>
        <taxon>Betaproteobacteria</taxon>
        <taxon>Burkholderiales</taxon>
        <taxon>Comamonadaceae</taxon>
        <taxon>Hydrogenophaga</taxon>
    </lineage>
</organism>
<dbReference type="EMBL" id="JAVDWU010000004">
    <property type="protein sequence ID" value="MDR7150459.1"/>
    <property type="molecule type" value="Genomic_DNA"/>
</dbReference>
<keyword evidence="3" id="KW-1185">Reference proteome</keyword>
<dbReference type="Proteomes" id="UP001265700">
    <property type="component" value="Unassembled WGS sequence"/>
</dbReference>
<protein>
    <recommendedName>
        <fullName evidence="4">Lipocalin-like domain-containing protein</fullName>
    </recommendedName>
</protein>
<reference evidence="2 3" key="1">
    <citation type="submission" date="2023-07" db="EMBL/GenBank/DDBJ databases">
        <title>Sorghum-associated microbial communities from plants grown in Nebraska, USA.</title>
        <authorList>
            <person name="Schachtman D."/>
        </authorList>
    </citation>
    <scope>NUCLEOTIDE SEQUENCE [LARGE SCALE GENOMIC DNA]</scope>
    <source>
        <strain evidence="2 3">4249</strain>
    </source>
</reference>
<evidence type="ECO:0000313" key="2">
    <source>
        <dbReference type="EMBL" id="MDR7150459.1"/>
    </source>
</evidence>
<evidence type="ECO:0000256" key="1">
    <source>
        <dbReference type="SAM" id="SignalP"/>
    </source>
</evidence>
<accession>A0ABU1WN32</accession>
<keyword evidence="1" id="KW-0732">Signal</keyword>
<feature type="signal peptide" evidence="1">
    <location>
        <begin position="1"/>
        <end position="22"/>
    </location>
</feature>
<evidence type="ECO:0000313" key="3">
    <source>
        <dbReference type="Proteomes" id="UP001265700"/>
    </source>
</evidence>
<comment type="caution">
    <text evidence="2">The sequence shown here is derived from an EMBL/GenBank/DDBJ whole genome shotgun (WGS) entry which is preliminary data.</text>
</comment>
<evidence type="ECO:0008006" key="4">
    <source>
        <dbReference type="Google" id="ProtNLM"/>
    </source>
</evidence>
<name>A0ABU1WN32_9BURK</name>